<protein>
    <recommendedName>
        <fullName evidence="11">Enolase-phosphatase E1</fullName>
    </recommendedName>
</protein>
<evidence type="ECO:0008006" key="11">
    <source>
        <dbReference type="Google" id="ProtNLM"/>
    </source>
</evidence>
<evidence type="ECO:0000256" key="6">
    <source>
        <dbReference type="ARBA" id="ARBA00023167"/>
    </source>
</evidence>
<feature type="compositionally biased region" description="Polar residues" evidence="8">
    <location>
        <begin position="755"/>
        <end position="782"/>
    </location>
</feature>
<evidence type="ECO:0000313" key="9">
    <source>
        <dbReference type="EMBL" id="CAH0728351.1"/>
    </source>
</evidence>
<accession>A0A8J9YHV2</accession>
<evidence type="ECO:0000256" key="1">
    <source>
        <dbReference type="ARBA" id="ARBA00022490"/>
    </source>
</evidence>
<evidence type="ECO:0000256" key="3">
    <source>
        <dbReference type="ARBA" id="ARBA00022723"/>
    </source>
</evidence>
<feature type="compositionally biased region" description="Basic and acidic residues" evidence="8">
    <location>
        <begin position="386"/>
        <end position="441"/>
    </location>
</feature>
<dbReference type="SFLD" id="SFLDG01133">
    <property type="entry name" value="C1.5.4:_Enolase-phosphatase_Li"/>
    <property type="match status" value="1"/>
</dbReference>
<dbReference type="AlphaFoldDB" id="A0A8J9YHV2"/>
<feature type="non-terminal residue" evidence="9">
    <location>
        <position position="817"/>
    </location>
</feature>
<dbReference type="CDD" id="cd01629">
    <property type="entry name" value="HAD_EP"/>
    <property type="match status" value="1"/>
</dbReference>
<evidence type="ECO:0000313" key="10">
    <source>
        <dbReference type="Proteomes" id="UP000838878"/>
    </source>
</evidence>
<dbReference type="Proteomes" id="UP000838878">
    <property type="component" value="Chromosome 7"/>
</dbReference>
<reference evidence="9" key="1">
    <citation type="submission" date="2021-12" db="EMBL/GenBank/DDBJ databases">
        <authorList>
            <person name="Martin H S."/>
        </authorList>
    </citation>
    <scope>NUCLEOTIDE SEQUENCE</scope>
</reference>
<dbReference type="EMBL" id="OV170227">
    <property type="protein sequence ID" value="CAH0728351.1"/>
    <property type="molecule type" value="Genomic_DNA"/>
</dbReference>
<dbReference type="OrthoDB" id="272500at2759"/>
<dbReference type="SFLD" id="SFLDF00044">
    <property type="entry name" value="enolase-phosphatase"/>
    <property type="match status" value="1"/>
</dbReference>
<feature type="compositionally biased region" description="Basic and acidic residues" evidence="8">
    <location>
        <begin position="722"/>
        <end position="753"/>
    </location>
</feature>
<keyword evidence="4" id="KW-0378">Hydrolase</keyword>
<evidence type="ECO:0000256" key="7">
    <source>
        <dbReference type="ARBA" id="ARBA00023242"/>
    </source>
</evidence>
<dbReference type="Gene3D" id="3.40.50.1000">
    <property type="entry name" value="HAD superfamily/HAD-like"/>
    <property type="match status" value="1"/>
</dbReference>
<keyword evidence="7" id="KW-0539">Nucleus</keyword>
<dbReference type="Gene3D" id="1.10.720.60">
    <property type="match status" value="1"/>
</dbReference>
<dbReference type="InterPro" id="IPR006439">
    <property type="entry name" value="HAD-SF_hydro_IA"/>
</dbReference>
<dbReference type="NCBIfam" id="TIGR01549">
    <property type="entry name" value="HAD-SF-IA-v1"/>
    <property type="match status" value="1"/>
</dbReference>
<dbReference type="SFLD" id="SFLDS00003">
    <property type="entry name" value="Haloacid_Dehalogenase"/>
    <property type="match status" value="1"/>
</dbReference>
<keyword evidence="10" id="KW-1185">Reference proteome</keyword>
<feature type="compositionally biased region" description="Basic and acidic residues" evidence="8">
    <location>
        <begin position="288"/>
        <end position="299"/>
    </location>
</feature>
<dbReference type="InterPro" id="IPR023943">
    <property type="entry name" value="Enolase-ppase_E1"/>
</dbReference>
<dbReference type="PANTHER" id="PTHR20371">
    <property type="entry name" value="ENOLASE-PHOSPHATASE E1"/>
    <property type="match status" value="1"/>
</dbReference>
<feature type="compositionally biased region" description="Basic and acidic residues" evidence="8">
    <location>
        <begin position="638"/>
        <end position="688"/>
    </location>
</feature>
<feature type="compositionally biased region" description="Basic and acidic residues" evidence="8">
    <location>
        <begin position="365"/>
        <end position="377"/>
    </location>
</feature>
<dbReference type="SUPFAM" id="SSF56784">
    <property type="entry name" value="HAD-like"/>
    <property type="match status" value="1"/>
</dbReference>
<feature type="compositionally biased region" description="Basic and acidic residues" evidence="8">
    <location>
        <begin position="306"/>
        <end position="335"/>
    </location>
</feature>
<evidence type="ECO:0000256" key="2">
    <source>
        <dbReference type="ARBA" id="ARBA00022605"/>
    </source>
</evidence>
<dbReference type="GO" id="GO:0019509">
    <property type="term" value="P:L-methionine salvage from methylthioadenosine"/>
    <property type="evidence" value="ECO:0007669"/>
    <property type="project" value="UniProtKB-UniPathway"/>
</dbReference>
<organism evidence="9 10">
    <name type="scientific">Brenthis ino</name>
    <name type="common">lesser marbled fritillary</name>
    <dbReference type="NCBI Taxonomy" id="405034"/>
    <lineage>
        <taxon>Eukaryota</taxon>
        <taxon>Metazoa</taxon>
        <taxon>Ecdysozoa</taxon>
        <taxon>Arthropoda</taxon>
        <taxon>Hexapoda</taxon>
        <taxon>Insecta</taxon>
        <taxon>Pterygota</taxon>
        <taxon>Neoptera</taxon>
        <taxon>Endopterygota</taxon>
        <taxon>Lepidoptera</taxon>
        <taxon>Glossata</taxon>
        <taxon>Ditrysia</taxon>
        <taxon>Papilionoidea</taxon>
        <taxon>Nymphalidae</taxon>
        <taxon>Heliconiinae</taxon>
        <taxon>Argynnini</taxon>
        <taxon>Brenthis</taxon>
    </lineage>
</organism>
<dbReference type="UniPathway" id="UPA00904">
    <property type="reaction ID" value="UER00876"/>
</dbReference>
<name>A0A8J9YHV2_9NEOP</name>
<sequence length="817" mass="90240">MANENKEIGDIVKKCKILLLDIEGTTTSLSFVKDKLFPYAEENVKQFLENHWETTDVKEAVTALRKLALEDEKKSLEGLVAIPGEDASKEDQIEGLVSNVKWQMSSDRKAGPLKHLQGLIWKQGFDKGDIKGHVYDDVSAALELWHGVEGQKVYIYSSGSVQAQKLLFEKSLAGDLLPYIDGHFDTSVGAKQEAKSYTSIIEKIGCKAEEILFLTDIPKEAEAARSAGLHAALVSREGNAPLAAAATDAFAVIHSFAQLAVSYKRKTEPQDEQPAKVPKTDASNNSKDAVEAETTKQKSSEAPAVENKKEELQKMEVDEDSAPVKKDSIDVKSMDDEPAVVVEEVTDSIEIDAPISDAKPIVTEVSDKPEETEKMETDVTETSQPAKEESSKDKTPEPAKSTEKETTEKGETDKKTETEKVDVPKESSVLEEKPIEEKAQIAEKTPPAVITEIEEITGDKENLAEMAEIADIEPVVEEPTSGEVMEDLQNVGQELEKECADILTKVQNVTNLDGIPVKQSLKPIVEESADSDNEPLLSENILEKELEIEMKRCEEIAHIMSVSLNNPTRRLKRKAKGDKREHAKDKVEATKEKSDSTKEMSDSTKEMSDSTKEMSDSTKEKAEPAVEKAESYDQLPSDDTKPDKDKIEADKEKPAPVKETVKTSEEKPEETRTTETKTAEEKVEESNVKIEITPEETAAESSSKDTETAMEKDEQIQTSTAEESKDSPKEDKPTSATETKEETNTEEKPKENSEQVNGKTNGDTEVVQNGDASNDDLSTRLSVENGKECQRMSRVLNPWSSLLKHKTCVYGKIYVGV</sequence>
<evidence type="ECO:0000256" key="8">
    <source>
        <dbReference type="SAM" id="MobiDB-lite"/>
    </source>
</evidence>
<feature type="region of interest" description="Disordered" evidence="8">
    <location>
        <begin position="560"/>
        <end position="788"/>
    </location>
</feature>
<dbReference type="InterPro" id="IPR036412">
    <property type="entry name" value="HAD-like_sf"/>
</dbReference>
<keyword evidence="3" id="KW-0479">Metal-binding</keyword>
<dbReference type="HAMAP" id="MF_03117">
    <property type="entry name" value="Salvage_MtnC_euk"/>
    <property type="match status" value="1"/>
</dbReference>
<gene>
    <name evidence="9" type="ORF">BINO364_LOCUS13578</name>
</gene>
<evidence type="ECO:0000256" key="4">
    <source>
        <dbReference type="ARBA" id="ARBA00022801"/>
    </source>
</evidence>
<keyword evidence="1" id="KW-0963">Cytoplasm</keyword>
<dbReference type="GO" id="GO:0000287">
    <property type="term" value="F:magnesium ion binding"/>
    <property type="evidence" value="ECO:0007669"/>
    <property type="project" value="InterPro"/>
</dbReference>
<dbReference type="Pfam" id="PF00702">
    <property type="entry name" value="Hydrolase"/>
    <property type="match status" value="1"/>
</dbReference>
<feature type="compositionally biased region" description="Basic and acidic residues" evidence="8">
    <location>
        <begin position="702"/>
        <end position="715"/>
    </location>
</feature>
<dbReference type="NCBIfam" id="TIGR01691">
    <property type="entry name" value="enolase-ppase"/>
    <property type="match status" value="1"/>
</dbReference>
<dbReference type="GO" id="GO:0043874">
    <property type="term" value="F:acireductone synthase activity"/>
    <property type="evidence" value="ECO:0007669"/>
    <property type="project" value="InterPro"/>
</dbReference>
<feature type="region of interest" description="Disordered" evidence="8">
    <location>
        <begin position="265"/>
        <end position="446"/>
    </location>
</feature>
<dbReference type="FunFam" id="3.40.50.1000:FF:000079">
    <property type="entry name" value="Enolase-phosphatase E1"/>
    <property type="match status" value="1"/>
</dbReference>
<keyword evidence="5" id="KW-0460">Magnesium</keyword>
<evidence type="ECO:0000256" key="5">
    <source>
        <dbReference type="ARBA" id="ARBA00022842"/>
    </source>
</evidence>
<keyword evidence="2" id="KW-0028">Amino-acid biosynthesis</keyword>
<dbReference type="InterPro" id="IPR027511">
    <property type="entry name" value="ENOPH1_eukaryotes"/>
</dbReference>
<keyword evidence="6" id="KW-0486">Methionine biosynthesis</keyword>
<dbReference type="InterPro" id="IPR023214">
    <property type="entry name" value="HAD_sf"/>
</dbReference>
<feature type="compositionally biased region" description="Basic and acidic residues" evidence="8">
    <location>
        <begin position="578"/>
        <end position="631"/>
    </location>
</feature>
<proteinExistence type="inferred from homology"/>
<dbReference type="PANTHER" id="PTHR20371:SF1">
    <property type="entry name" value="ENOLASE-PHOSPHATASE E1"/>
    <property type="match status" value="1"/>
</dbReference>
<dbReference type="SFLD" id="SFLDG01129">
    <property type="entry name" value="C1.5:_HAD__Beta-PGM__Phosphata"/>
    <property type="match status" value="1"/>
</dbReference>